<dbReference type="Proteomes" id="UP001412067">
    <property type="component" value="Unassembled WGS sequence"/>
</dbReference>
<keyword evidence="2" id="KW-1185">Reference proteome</keyword>
<proteinExistence type="predicted"/>
<sequence length="147" mass="16584">MIGQEASRRLPITNTENFWVWVSDPKNGPGLNIAEQLGSISHEIPSHFEIQTKRAPLPLKPSLGMCHKSRVRKTPRLAGERITRTVSPLLSCFSVKRLLRTYRRREGKCVVPCSEYRGKPCVARKKIPSVTGRSTEALFGHGRKVRP</sequence>
<dbReference type="EMBL" id="JBBWWR010000008">
    <property type="protein sequence ID" value="KAK8962909.1"/>
    <property type="molecule type" value="Genomic_DNA"/>
</dbReference>
<comment type="caution">
    <text evidence="1">The sequence shown here is derived from an EMBL/GenBank/DDBJ whole genome shotgun (WGS) entry which is preliminary data.</text>
</comment>
<gene>
    <name evidence="1" type="ORF">KSP40_PGU010888</name>
</gene>
<evidence type="ECO:0000313" key="2">
    <source>
        <dbReference type="Proteomes" id="UP001412067"/>
    </source>
</evidence>
<evidence type="ECO:0000313" key="1">
    <source>
        <dbReference type="EMBL" id="KAK8962909.1"/>
    </source>
</evidence>
<reference evidence="1 2" key="1">
    <citation type="journal article" date="2022" name="Nat. Plants">
        <title>Genomes of leafy and leafless Platanthera orchids illuminate the evolution of mycoheterotrophy.</title>
        <authorList>
            <person name="Li M.H."/>
            <person name="Liu K.W."/>
            <person name="Li Z."/>
            <person name="Lu H.C."/>
            <person name="Ye Q.L."/>
            <person name="Zhang D."/>
            <person name="Wang J.Y."/>
            <person name="Li Y.F."/>
            <person name="Zhong Z.M."/>
            <person name="Liu X."/>
            <person name="Yu X."/>
            <person name="Liu D.K."/>
            <person name="Tu X.D."/>
            <person name="Liu B."/>
            <person name="Hao Y."/>
            <person name="Liao X.Y."/>
            <person name="Jiang Y.T."/>
            <person name="Sun W.H."/>
            <person name="Chen J."/>
            <person name="Chen Y.Q."/>
            <person name="Ai Y."/>
            <person name="Zhai J.W."/>
            <person name="Wu S.S."/>
            <person name="Zhou Z."/>
            <person name="Hsiao Y.Y."/>
            <person name="Wu W.L."/>
            <person name="Chen Y.Y."/>
            <person name="Lin Y.F."/>
            <person name="Hsu J.L."/>
            <person name="Li C.Y."/>
            <person name="Wang Z.W."/>
            <person name="Zhao X."/>
            <person name="Zhong W.Y."/>
            <person name="Ma X.K."/>
            <person name="Ma L."/>
            <person name="Huang J."/>
            <person name="Chen G.Z."/>
            <person name="Huang M.Z."/>
            <person name="Huang L."/>
            <person name="Peng D.H."/>
            <person name="Luo Y.B."/>
            <person name="Zou S.Q."/>
            <person name="Chen S.P."/>
            <person name="Lan S."/>
            <person name="Tsai W.C."/>
            <person name="Van de Peer Y."/>
            <person name="Liu Z.J."/>
        </authorList>
    </citation>
    <scope>NUCLEOTIDE SEQUENCE [LARGE SCALE GENOMIC DNA]</scope>
    <source>
        <strain evidence="1">Lor288</strain>
    </source>
</reference>
<protein>
    <submittedName>
        <fullName evidence="1">Uncharacterized protein</fullName>
    </submittedName>
</protein>
<accession>A0ABR2MFF3</accession>
<name>A0ABR2MFF3_9ASPA</name>
<organism evidence="1 2">
    <name type="scientific">Platanthera guangdongensis</name>
    <dbReference type="NCBI Taxonomy" id="2320717"/>
    <lineage>
        <taxon>Eukaryota</taxon>
        <taxon>Viridiplantae</taxon>
        <taxon>Streptophyta</taxon>
        <taxon>Embryophyta</taxon>
        <taxon>Tracheophyta</taxon>
        <taxon>Spermatophyta</taxon>
        <taxon>Magnoliopsida</taxon>
        <taxon>Liliopsida</taxon>
        <taxon>Asparagales</taxon>
        <taxon>Orchidaceae</taxon>
        <taxon>Orchidoideae</taxon>
        <taxon>Orchideae</taxon>
        <taxon>Orchidinae</taxon>
        <taxon>Platanthera</taxon>
    </lineage>
</organism>